<feature type="domain" description="DUF6879" evidence="2">
    <location>
        <begin position="7"/>
        <end position="168"/>
    </location>
</feature>
<proteinExistence type="predicted"/>
<protein>
    <recommendedName>
        <fullName evidence="2">DUF6879 domain-containing protein</fullName>
    </recommendedName>
</protein>
<dbReference type="Proteomes" id="UP000649739">
    <property type="component" value="Unassembled WGS sequence"/>
</dbReference>
<evidence type="ECO:0000313" key="4">
    <source>
        <dbReference type="Proteomes" id="UP000649739"/>
    </source>
</evidence>
<evidence type="ECO:0000256" key="1">
    <source>
        <dbReference type="SAM" id="MobiDB-lite"/>
    </source>
</evidence>
<sequence>MRDIDYAEFRERYRAIRHSWAHLELRDSYGTAVENGPFARWLRDGVADPGYLAEWCELLRGLAAAGRTLRRVKVVGNPPSEYHRWIRAIIQPVVDAGEATRWCDRRAVAAVALPGADFYVLDDETVLFPHFDGAGSPVGYSLTDAPETVDLCRTAFEACWAAGTDHDDGRPPARHRGAARPRCAAAPPAPDGRAHRPGARPTDRAALHPRIEDRERCAGAERPEHPRLVRRLRRG</sequence>
<name>A0A8J3BDF5_9ACTN</name>
<evidence type="ECO:0000259" key="2">
    <source>
        <dbReference type="Pfam" id="PF21806"/>
    </source>
</evidence>
<dbReference type="InterPro" id="IPR049244">
    <property type="entry name" value="DUF6879"/>
</dbReference>
<keyword evidence="4" id="KW-1185">Reference proteome</keyword>
<feature type="compositionally biased region" description="Basic and acidic residues" evidence="1">
    <location>
        <begin position="201"/>
        <end position="227"/>
    </location>
</feature>
<feature type="region of interest" description="Disordered" evidence="1">
    <location>
        <begin position="163"/>
        <end position="235"/>
    </location>
</feature>
<evidence type="ECO:0000313" key="3">
    <source>
        <dbReference type="EMBL" id="GGK02449.1"/>
    </source>
</evidence>
<organism evidence="3 4">
    <name type="scientific">Pilimelia anulata</name>
    <dbReference type="NCBI Taxonomy" id="53371"/>
    <lineage>
        <taxon>Bacteria</taxon>
        <taxon>Bacillati</taxon>
        <taxon>Actinomycetota</taxon>
        <taxon>Actinomycetes</taxon>
        <taxon>Micromonosporales</taxon>
        <taxon>Micromonosporaceae</taxon>
        <taxon>Pilimelia</taxon>
    </lineage>
</organism>
<reference evidence="3" key="1">
    <citation type="journal article" date="2014" name="Int. J. Syst. Evol. Microbiol.">
        <title>Complete genome sequence of Corynebacterium casei LMG S-19264T (=DSM 44701T), isolated from a smear-ripened cheese.</title>
        <authorList>
            <consortium name="US DOE Joint Genome Institute (JGI-PGF)"/>
            <person name="Walter F."/>
            <person name="Albersmeier A."/>
            <person name="Kalinowski J."/>
            <person name="Ruckert C."/>
        </authorList>
    </citation>
    <scope>NUCLEOTIDE SEQUENCE</scope>
    <source>
        <strain evidence="3">JCM 3090</strain>
    </source>
</reference>
<dbReference type="Pfam" id="PF21806">
    <property type="entry name" value="DUF6879"/>
    <property type="match status" value="1"/>
</dbReference>
<dbReference type="EMBL" id="BMQB01000008">
    <property type="protein sequence ID" value="GGK02449.1"/>
    <property type="molecule type" value="Genomic_DNA"/>
</dbReference>
<reference evidence="3" key="2">
    <citation type="submission" date="2020-09" db="EMBL/GenBank/DDBJ databases">
        <authorList>
            <person name="Sun Q."/>
            <person name="Ohkuma M."/>
        </authorList>
    </citation>
    <scope>NUCLEOTIDE SEQUENCE</scope>
    <source>
        <strain evidence="3">JCM 3090</strain>
    </source>
</reference>
<accession>A0A8J3BDF5</accession>
<comment type="caution">
    <text evidence="3">The sequence shown here is derived from an EMBL/GenBank/DDBJ whole genome shotgun (WGS) entry which is preliminary data.</text>
</comment>
<dbReference type="AlphaFoldDB" id="A0A8J3BDF5"/>
<gene>
    <name evidence="3" type="ORF">GCM10010123_35480</name>
</gene>